<comment type="similarity">
    <text evidence="1">Belongs to the YciI family.</text>
</comment>
<accession>A0A9X2IQ09</accession>
<dbReference type="Pfam" id="PF03795">
    <property type="entry name" value="YCII"/>
    <property type="match status" value="1"/>
</dbReference>
<evidence type="ECO:0000256" key="1">
    <source>
        <dbReference type="ARBA" id="ARBA00007689"/>
    </source>
</evidence>
<feature type="domain" description="YCII-related" evidence="2">
    <location>
        <begin position="1"/>
        <end position="85"/>
    </location>
</feature>
<organism evidence="3 4">
    <name type="scientific">Halalkalibacter oceani</name>
    <dbReference type="NCBI Taxonomy" id="1653776"/>
    <lineage>
        <taxon>Bacteria</taxon>
        <taxon>Bacillati</taxon>
        <taxon>Bacillota</taxon>
        <taxon>Bacilli</taxon>
        <taxon>Bacillales</taxon>
        <taxon>Bacillaceae</taxon>
        <taxon>Halalkalibacter</taxon>
    </lineage>
</organism>
<gene>
    <name evidence="3" type="ORF">M3202_08515</name>
</gene>
<dbReference type="Proteomes" id="UP001139179">
    <property type="component" value="Unassembled WGS sequence"/>
</dbReference>
<dbReference type="AlphaFoldDB" id="A0A9X2IQ09"/>
<evidence type="ECO:0000313" key="4">
    <source>
        <dbReference type="Proteomes" id="UP001139179"/>
    </source>
</evidence>
<comment type="caution">
    <text evidence="3">The sequence shown here is derived from an EMBL/GenBank/DDBJ whole genome shotgun (WGS) entry which is preliminary data.</text>
</comment>
<dbReference type="RefSeq" id="WP_251222915.1">
    <property type="nucleotide sequence ID" value="NZ_JAMBOL010000005.1"/>
</dbReference>
<reference evidence="3" key="1">
    <citation type="submission" date="2022-05" db="EMBL/GenBank/DDBJ databases">
        <title>Comparative Genomics of Spacecraft Associated Microbes.</title>
        <authorList>
            <person name="Tran M.T."/>
            <person name="Wright A."/>
            <person name="Seuylemezian A."/>
            <person name="Eisen J."/>
            <person name="Coil D."/>
        </authorList>
    </citation>
    <scope>NUCLEOTIDE SEQUENCE</scope>
    <source>
        <strain evidence="3">214.1.1</strain>
    </source>
</reference>
<evidence type="ECO:0000313" key="3">
    <source>
        <dbReference type="EMBL" id="MCM3714128.1"/>
    </source>
</evidence>
<keyword evidence="4" id="KW-1185">Reference proteome</keyword>
<dbReference type="SUPFAM" id="SSF54909">
    <property type="entry name" value="Dimeric alpha+beta barrel"/>
    <property type="match status" value="1"/>
</dbReference>
<dbReference type="EMBL" id="JAMBOL010000005">
    <property type="protein sequence ID" value="MCM3714128.1"/>
    <property type="molecule type" value="Genomic_DNA"/>
</dbReference>
<name>A0A9X2IQ09_9BACI</name>
<sequence>MNYLFIYRGGQVPEEKAEQNIRDLWQWLDELKENGYEVIRFAGNGRKTVTNDMVSDYDGDVFGISIIEADSLEEATSLTANWPELPYGGKIDIVEAL</sequence>
<evidence type="ECO:0000259" key="2">
    <source>
        <dbReference type="Pfam" id="PF03795"/>
    </source>
</evidence>
<protein>
    <submittedName>
        <fullName evidence="3">YciI family protein</fullName>
    </submittedName>
</protein>
<dbReference type="InterPro" id="IPR011008">
    <property type="entry name" value="Dimeric_a/b-barrel"/>
</dbReference>
<dbReference type="InterPro" id="IPR005545">
    <property type="entry name" value="YCII"/>
</dbReference>
<proteinExistence type="inferred from homology"/>